<dbReference type="Pfam" id="PF24800">
    <property type="entry name" value="DUF7702"/>
    <property type="match status" value="1"/>
</dbReference>
<feature type="transmembrane region" description="Helical" evidence="1">
    <location>
        <begin position="12"/>
        <end position="34"/>
    </location>
</feature>
<reference evidence="3" key="1">
    <citation type="submission" date="2020-11" db="EMBL/GenBank/DDBJ databases">
        <title>Adaptations for nitrogen fixation in a non-lichenized fungal sporocarp promotes dispersal by wood-feeding termites.</title>
        <authorList>
            <consortium name="DOE Joint Genome Institute"/>
            <person name="Koch R.A."/>
            <person name="Yoon G."/>
            <person name="Arayal U."/>
            <person name="Lail K."/>
            <person name="Amirebrahimi M."/>
            <person name="Labutti K."/>
            <person name="Lipzen A."/>
            <person name="Riley R."/>
            <person name="Barry K."/>
            <person name="Henrissat B."/>
            <person name="Grigoriev I.V."/>
            <person name="Herr J.R."/>
            <person name="Aime M.C."/>
        </authorList>
    </citation>
    <scope>NUCLEOTIDE SEQUENCE</scope>
    <source>
        <strain evidence="3">MCA 3950</strain>
    </source>
</reference>
<dbReference type="OrthoDB" id="5389493at2759"/>
<feature type="transmembrane region" description="Helical" evidence="1">
    <location>
        <begin position="200"/>
        <end position="221"/>
    </location>
</feature>
<keyword evidence="1" id="KW-0472">Membrane</keyword>
<gene>
    <name evidence="3" type="ORF">BT62DRAFT_53761</name>
</gene>
<dbReference type="AlphaFoldDB" id="A0A9P8AZG2"/>
<dbReference type="RefSeq" id="XP_043046746.1">
    <property type="nucleotide sequence ID" value="XM_043181304.1"/>
</dbReference>
<dbReference type="PANTHER" id="PTHR42109:SF2">
    <property type="entry name" value="INTEGRAL MEMBRANE PROTEIN"/>
    <property type="match status" value="1"/>
</dbReference>
<accession>A0A9P8AZG2</accession>
<evidence type="ECO:0000313" key="3">
    <source>
        <dbReference type="EMBL" id="KAG7453246.1"/>
    </source>
</evidence>
<name>A0A9P8AZG2_9AGAR</name>
<keyword evidence="4" id="KW-1185">Reference proteome</keyword>
<keyword evidence="1" id="KW-0812">Transmembrane</keyword>
<evidence type="ECO:0000259" key="2">
    <source>
        <dbReference type="Pfam" id="PF24800"/>
    </source>
</evidence>
<dbReference type="EMBL" id="MU250523">
    <property type="protein sequence ID" value="KAG7453246.1"/>
    <property type="molecule type" value="Genomic_DNA"/>
</dbReference>
<evidence type="ECO:0000256" key="1">
    <source>
        <dbReference type="SAM" id="Phobius"/>
    </source>
</evidence>
<feature type="domain" description="DUF7702" evidence="2">
    <location>
        <begin position="18"/>
        <end position="217"/>
    </location>
</feature>
<comment type="caution">
    <text evidence="3">The sequence shown here is derived from an EMBL/GenBank/DDBJ whole genome shotgun (WGS) entry which is preliminary data.</text>
</comment>
<dbReference type="GeneID" id="66103600"/>
<keyword evidence="1" id="KW-1133">Transmembrane helix</keyword>
<dbReference type="InterPro" id="IPR056119">
    <property type="entry name" value="DUF7702"/>
</dbReference>
<organism evidence="3 4">
    <name type="scientific">Guyanagaster necrorhizus</name>
    <dbReference type="NCBI Taxonomy" id="856835"/>
    <lineage>
        <taxon>Eukaryota</taxon>
        <taxon>Fungi</taxon>
        <taxon>Dikarya</taxon>
        <taxon>Basidiomycota</taxon>
        <taxon>Agaricomycotina</taxon>
        <taxon>Agaricomycetes</taxon>
        <taxon>Agaricomycetidae</taxon>
        <taxon>Agaricales</taxon>
        <taxon>Marasmiineae</taxon>
        <taxon>Physalacriaceae</taxon>
        <taxon>Guyanagaster</taxon>
    </lineage>
</organism>
<feature type="transmembrane region" description="Helical" evidence="1">
    <location>
        <begin position="78"/>
        <end position="100"/>
    </location>
</feature>
<feature type="transmembrane region" description="Helical" evidence="1">
    <location>
        <begin position="121"/>
        <end position="138"/>
    </location>
</feature>
<feature type="transmembrane region" description="Helical" evidence="1">
    <location>
        <begin position="233"/>
        <end position="254"/>
    </location>
</feature>
<feature type="transmembrane region" description="Helical" evidence="1">
    <location>
        <begin position="46"/>
        <end position="66"/>
    </location>
</feature>
<protein>
    <recommendedName>
        <fullName evidence="2">DUF7702 domain-containing protein</fullName>
    </recommendedName>
</protein>
<dbReference type="Proteomes" id="UP000812287">
    <property type="component" value="Unassembled WGS sequence"/>
</dbReference>
<sequence length="262" mass="28767">MANINYADADGYSSLAAAIVFIVPYVPLCGLFILQCFRNLTYVRFVLILFCQIRIAAFTIRAILIASDSAGENLSLFIADQVLFGIGFFGLLYAAYSLVLDRELLSDEPPAKNIISRLGRNRMLFHLSLSTGVALGVAGTTIESNDPTSSTGTTLRKASIAIFLVLTVLQACLTIALIMKENDDEYHTIHTKSFGEKHGSFILCAISFLLLVREIFLMATIDNTKTAANEHFWYPLVALPEVLAVTLYCAPGLAPERFELPK</sequence>
<dbReference type="PANTHER" id="PTHR42109">
    <property type="entry name" value="UNPLACED GENOMIC SCAFFOLD UM_SCAF_CONTIG_1.265, WHOLE GENOME SHOTGUN SEQUENCE"/>
    <property type="match status" value="1"/>
</dbReference>
<feature type="transmembrane region" description="Helical" evidence="1">
    <location>
        <begin position="158"/>
        <end position="179"/>
    </location>
</feature>
<proteinExistence type="predicted"/>
<evidence type="ECO:0000313" key="4">
    <source>
        <dbReference type="Proteomes" id="UP000812287"/>
    </source>
</evidence>